<feature type="domain" description="TonB-dependent receptor plug" evidence="4">
    <location>
        <begin position="133"/>
        <end position="251"/>
    </location>
</feature>
<protein>
    <submittedName>
        <fullName evidence="5">SusC/RagA family TonB-linked outer membrane protein</fullName>
    </submittedName>
</protein>
<dbReference type="EMBL" id="JAHSPG010000006">
    <property type="protein sequence ID" value="MBV4357643.1"/>
    <property type="molecule type" value="Genomic_DNA"/>
</dbReference>
<dbReference type="GO" id="GO:0015344">
    <property type="term" value="F:siderophore uptake transmembrane transporter activity"/>
    <property type="evidence" value="ECO:0007669"/>
    <property type="project" value="TreeGrafter"/>
</dbReference>
<dbReference type="PANTHER" id="PTHR30069:SF29">
    <property type="entry name" value="HEMOGLOBIN AND HEMOGLOBIN-HAPTOGLOBIN-BINDING PROTEIN 1-RELATED"/>
    <property type="match status" value="1"/>
</dbReference>
<feature type="chain" id="PRO_5038627098" evidence="3">
    <location>
        <begin position="29"/>
        <end position="1124"/>
    </location>
</feature>
<evidence type="ECO:0000313" key="6">
    <source>
        <dbReference type="Proteomes" id="UP000812270"/>
    </source>
</evidence>
<keyword evidence="2" id="KW-0813">Transport</keyword>
<organism evidence="5 6">
    <name type="scientific">Pinibacter aurantiacus</name>
    <dbReference type="NCBI Taxonomy" id="2851599"/>
    <lineage>
        <taxon>Bacteria</taxon>
        <taxon>Pseudomonadati</taxon>
        <taxon>Bacteroidota</taxon>
        <taxon>Chitinophagia</taxon>
        <taxon>Chitinophagales</taxon>
        <taxon>Chitinophagaceae</taxon>
        <taxon>Pinibacter</taxon>
    </lineage>
</organism>
<keyword evidence="1 3" id="KW-0732">Signal</keyword>
<dbReference type="AlphaFoldDB" id="A0A9E2SA16"/>
<evidence type="ECO:0000313" key="5">
    <source>
        <dbReference type="EMBL" id="MBV4357643.1"/>
    </source>
</evidence>
<dbReference type="InterPro" id="IPR012910">
    <property type="entry name" value="Plug_dom"/>
</dbReference>
<evidence type="ECO:0000256" key="2">
    <source>
        <dbReference type="PROSITE-ProRule" id="PRU01360"/>
    </source>
</evidence>
<keyword evidence="6" id="KW-1185">Reference proteome</keyword>
<gene>
    <name evidence="5" type="ORF">KTO63_10820</name>
</gene>
<evidence type="ECO:0000256" key="1">
    <source>
        <dbReference type="ARBA" id="ARBA00022729"/>
    </source>
</evidence>
<dbReference type="Pfam" id="PF13715">
    <property type="entry name" value="CarbopepD_reg_2"/>
    <property type="match status" value="1"/>
</dbReference>
<keyword evidence="2" id="KW-0472">Membrane</keyword>
<keyword evidence="2" id="KW-0998">Cell outer membrane</keyword>
<keyword evidence="2" id="KW-0812">Transmembrane</keyword>
<dbReference type="GO" id="GO:0009279">
    <property type="term" value="C:cell outer membrane"/>
    <property type="evidence" value="ECO:0007669"/>
    <property type="project" value="UniProtKB-SubCell"/>
</dbReference>
<dbReference type="InterPro" id="IPR039426">
    <property type="entry name" value="TonB-dep_rcpt-like"/>
</dbReference>
<dbReference type="RefSeq" id="WP_217791294.1">
    <property type="nucleotide sequence ID" value="NZ_JAHSPG010000006.1"/>
</dbReference>
<dbReference type="InterPro" id="IPR023997">
    <property type="entry name" value="TonB-dep_OMP_SusC/RagA_CS"/>
</dbReference>
<dbReference type="NCBIfam" id="TIGR04056">
    <property type="entry name" value="OMP_RagA_SusC"/>
    <property type="match status" value="1"/>
</dbReference>
<dbReference type="GO" id="GO:0044718">
    <property type="term" value="P:siderophore transmembrane transport"/>
    <property type="evidence" value="ECO:0007669"/>
    <property type="project" value="TreeGrafter"/>
</dbReference>
<feature type="signal peptide" evidence="3">
    <location>
        <begin position="1"/>
        <end position="28"/>
    </location>
</feature>
<evidence type="ECO:0000256" key="3">
    <source>
        <dbReference type="SAM" id="SignalP"/>
    </source>
</evidence>
<dbReference type="Proteomes" id="UP000812270">
    <property type="component" value="Unassembled WGS sequence"/>
</dbReference>
<dbReference type="PROSITE" id="PS52016">
    <property type="entry name" value="TONB_DEPENDENT_REC_3"/>
    <property type="match status" value="1"/>
</dbReference>
<dbReference type="InterPro" id="IPR023996">
    <property type="entry name" value="TonB-dep_OMP_SusC/RagA"/>
</dbReference>
<keyword evidence="2" id="KW-1134">Transmembrane beta strand</keyword>
<sequence>MKKIDEGAIKRLALIVVAGFALTNPVFSQTPSTPTTQTAPKVNVSGKVVGSDGKPLAGVSVLVQGTTNATQTAEDGTFKLSAPDGGKLSFSRVGMKYVSYSLAGNKNDIVITLQQENKDMDEVVVIGYGTQKQKNITGAIVSVDTKKMEDMPVATVTEALRGQVPGLNVVGGSTRPGLAPTINIRQQFDFGKDGSSSNPLIIIDDVIQIDAQSGKPSMDQFNLLDLSEVESITVLKDASAAIYGSRASQGAIIVKTKRGKLGAPRISYSGKFETNDAVSHGKVMNAHDYGIYSNRMGRALNWTTANMFDSTELVKMDSLNYDWLGDAWKPANAMQHAINVSGGTDRATYYTGASYYSQNANLGSQDYKRFNFRSGVDVKVANNLKLSATIAAQNSDLEKSFTKTSVNDGYANGGEQNDYGILLHMPKYIPYKYNVNGTDYFISPAQSAKTVAGNVTSSQVTSINYFALLNNNSKTFNNTFGYNANFSLQYDIPFIKGLSAKVSYAIAGTSGRTEQNAFAPILERATNTNTAGNHLYSSPGITWAAPAKATTGSRVTYDNTVSKNIQQNFYLTYDHSFGPHNISAMAGAEKATNNLDDNYQLYASPNGDVYNGTSFTSLGTLDPTNSLTTKYAGGSLSYFGRVSYNYSNKYMAQFVIRTDASTHFAPENYWGTFPGVSAGWVISEENWFKDNVSWVNNLKLRASLGKTGNDNIKPWKWMQVFDLTQKGIAFGNNGGTYTYAVNPSVTPNRDVKWDWTIQRNIGLDFAVLKSRLSMSVDYYFNSGHDILTYLTDYSGVPVTEGGSFADMNYIDMNIWGGEISATWRDHVGKVNYSIGMNFGYSDNKMTKYFDRPFDYPSLATTRREVGNSTITPAWGYKTWKQTSSHDGMLRNQADVDAYWQYLSDNAAKAGNAPSYIGITDKTAIKPGMLAYEDVAGNKDLNSKTIAGPNGQIVADQDYVRFAKKNRTYGITTNLGLTWKGISFLAQIGTSWGGINKLDYMKQATGSSNFWWSQPVYLNDMFDPVDNPNGKYPNVAYYDSFGGTNSDFFLMPTFRMVVRSMSVGYTIPQQVTRKAKIENARVFLSGMNLWDLYNPYPNHYRNMYDAPTVTYPTLRTWALGVNLGF</sequence>
<dbReference type="PANTHER" id="PTHR30069">
    <property type="entry name" value="TONB-DEPENDENT OUTER MEMBRANE RECEPTOR"/>
    <property type="match status" value="1"/>
</dbReference>
<proteinExistence type="inferred from homology"/>
<dbReference type="NCBIfam" id="TIGR04057">
    <property type="entry name" value="SusC_RagA_signa"/>
    <property type="match status" value="1"/>
</dbReference>
<comment type="similarity">
    <text evidence="2">Belongs to the TonB-dependent receptor family.</text>
</comment>
<evidence type="ECO:0000259" key="4">
    <source>
        <dbReference type="Pfam" id="PF07715"/>
    </source>
</evidence>
<comment type="subcellular location">
    <subcellularLocation>
        <location evidence="2">Cell outer membrane</location>
        <topology evidence="2">Multi-pass membrane protein</topology>
    </subcellularLocation>
</comment>
<reference evidence="5" key="1">
    <citation type="submission" date="2021-06" db="EMBL/GenBank/DDBJ databases">
        <authorList>
            <person name="Huq M.A."/>
        </authorList>
    </citation>
    <scope>NUCLEOTIDE SEQUENCE</scope>
    <source>
        <strain evidence="5">MAH-26</strain>
    </source>
</reference>
<comment type="caution">
    <text evidence="5">The sequence shown here is derived from an EMBL/GenBank/DDBJ whole genome shotgun (WGS) entry which is preliminary data.</text>
</comment>
<accession>A0A9E2SA16</accession>
<dbReference type="Pfam" id="PF07715">
    <property type="entry name" value="Plug"/>
    <property type="match status" value="1"/>
</dbReference>
<name>A0A9E2SA16_9BACT</name>